<proteinExistence type="predicted"/>
<accession>A0A7V2ZJY4</accession>
<feature type="domain" description="PseI/NeuA/B-like" evidence="1">
    <location>
        <begin position="39"/>
        <end position="275"/>
    </location>
</feature>
<name>A0A7V2ZJY4_9BACT</name>
<dbReference type="PANTHER" id="PTHR42966">
    <property type="entry name" value="N-ACETYLNEURAMINATE SYNTHASE"/>
    <property type="match status" value="1"/>
</dbReference>
<organism evidence="2">
    <name type="scientific">Ignavibacterium album</name>
    <dbReference type="NCBI Taxonomy" id="591197"/>
    <lineage>
        <taxon>Bacteria</taxon>
        <taxon>Pseudomonadati</taxon>
        <taxon>Ignavibacteriota</taxon>
        <taxon>Ignavibacteria</taxon>
        <taxon>Ignavibacteriales</taxon>
        <taxon>Ignavibacteriaceae</taxon>
        <taxon>Ignavibacterium</taxon>
    </lineage>
</organism>
<dbReference type="Gene3D" id="3.20.20.70">
    <property type="entry name" value="Aldolase class I"/>
    <property type="match status" value="1"/>
</dbReference>
<comment type="caution">
    <text evidence="2">The sequence shown here is derived from an EMBL/GenBank/DDBJ whole genome shotgun (WGS) entry which is preliminary data.</text>
</comment>
<protein>
    <submittedName>
        <fullName evidence="2">N-acetylneuraminate synthase</fullName>
    </submittedName>
</protein>
<dbReference type="Pfam" id="PF03102">
    <property type="entry name" value="NeuB"/>
    <property type="match status" value="1"/>
</dbReference>
<dbReference type="InterPro" id="IPR013132">
    <property type="entry name" value="PseI/NeuA/B-like_N"/>
</dbReference>
<dbReference type="InterPro" id="IPR051690">
    <property type="entry name" value="PseI-like"/>
</dbReference>
<dbReference type="GO" id="GO:0047444">
    <property type="term" value="F:N-acylneuraminate-9-phosphate synthase activity"/>
    <property type="evidence" value="ECO:0007669"/>
    <property type="project" value="TreeGrafter"/>
</dbReference>
<dbReference type="PANTHER" id="PTHR42966:SF3">
    <property type="entry name" value="BLR5971 PROTEIN"/>
    <property type="match status" value="1"/>
</dbReference>
<evidence type="ECO:0000313" key="2">
    <source>
        <dbReference type="EMBL" id="HFI91349.1"/>
    </source>
</evidence>
<evidence type="ECO:0000259" key="1">
    <source>
        <dbReference type="Pfam" id="PF03102"/>
    </source>
</evidence>
<dbReference type="SUPFAM" id="SSF51569">
    <property type="entry name" value="Aldolase"/>
    <property type="match status" value="1"/>
</dbReference>
<gene>
    <name evidence="2" type="ORF">ENS31_07420</name>
</gene>
<dbReference type="EMBL" id="DSUJ01000008">
    <property type="protein sequence ID" value="HFI91349.1"/>
    <property type="molecule type" value="Genomic_DNA"/>
</dbReference>
<dbReference type="GO" id="GO:0016051">
    <property type="term" value="P:carbohydrate biosynthetic process"/>
    <property type="evidence" value="ECO:0007669"/>
    <property type="project" value="InterPro"/>
</dbReference>
<reference evidence="2" key="1">
    <citation type="journal article" date="2020" name="mSystems">
        <title>Genome- and Community-Level Interaction Insights into Carbon Utilization and Element Cycling Functions of Hydrothermarchaeota in Hydrothermal Sediment.</title>
        <authorList>
            <person name="Zhou Z."/>
            <person name="Liu Y."/>
            <person name="Xu W."/>
            <person name="Pan J."/>
            <person name="Luo Z.H."/>
            <person name="Li M."/>
        </authorList>
    </citation>
    <scope>NUCLEOTIDE SEQUENCE [LARGE SCALE GENOMIC DNA]</scope>
    <source>
        <strain evidence="2">SpSt-479</strain>
    </source>
</reference>
<dbReference type="InterPro" id="IPR013785">
    <property type="entry name" value="Aldolase_TIM"/>
</dbReference>
<sequence length="292" mass="33200">MKRREIKVGNKFIGDGHPVFIVGEIGINHNGDIEIAKKMIEGAKKAGCDAVKFQKRTPELCVPKDQWNLERDTPWGRITYIEYRHKVEFGEKEYAEIDRYCKELDIMWFASCWDEPSVDFIEQFNPPIYKTPSASLTDFELLKKHKALNKPVMMSTGMSTMEQIEAAVNFFGKDNLLLAHATSAYPCKNEELNLRMINTLRNKYPDIPIGYSGHEVGLAPTWAAVALGACFVERHITLDRAMWGTDQAASVEMGGLQRLVSNIRDIEIALGDGIKKVYDSEKSQIQKLRRVK</sequence>
<dbReference type="AlphaFoldDB" id="A0A7V2ZJY4"/>